<dbReference type="SMART" id="SM00320">
    <property type="entry name" value="WD40"/>
    <property type="match status" value="10"/>
</dbReference>
<dbReference type="SUPFAM" id="SSF50978">
    <property type="entry name" value="WD40 repeat-like"/>
    <property type="match status" value="3"/>
</dbReference>
<evidence type="ECO:0000313" key="9">
    <source>
        <dbReference type="EMBL" id="KAF7491008.1"/>
    </source>
</evidence>
<evidence type="ECO:0000256" key="6">
    <source>
        <dbReference type="ARBA" id="ARBA00038255"/>
    </source>
</evidence>
<keyword evidence="2" id="KW-0963">Cytoplasm</keyword>
<sequence>MWIDAMITIKSHIRALAFRNPILLAGIGSFIQVWHLDQFNQFQSLNYEQSLLEDIDGIKFIQSNDRLEEAESFQFVIYSVRFVQFCKIRFEKNLNPSNIEIIKEQKIHSFYRTLDLASVPLALSDQTTQQLFIWINSRNEIIEFDSLNEGPKSKIYGPRKCILYAAKFLSITSEYSIVASGTVFKEIIIWSLEFESLKVTELQVLQGHDGIIFDLQYNAQFNLLISVSDDRSLRIWSDHRIGFCPQSFRDWASNRFESKQIYYGHEARITRTQIVIYNNFPLVVSIGEDSYIIAWSLVEPFRMLKRKKFFRNNRFWSITMGSDYLVAGGSDGSIHFLLIEEFLELNSYRSIRYQNDGISFIKSICLLDSALFKMITYDNRGMFHYVDRENSYKILRFENFDFEKNFNDYIRMALNQNRNRIVIGSKYGHLGLIRIESNTINLLAIEKISSSKIFDLSFVDENQLIYSTVNGRIKILNIKDDRLIESKNEYLLPNSRHRWTSCGLIHQNLLIVGDQSGNVFGYYLHSSNPSFRFRNIHGTNSVTIIKKHPKTCKIYSSGRNGKIMEYYCRMDQTRNFVEDFFHLRTFTLFSSMDWIAGFQFSLDSIHLAWGFESRYFQIWNVTENIKLFDEDCGGGHRCWDIRLETNPKEPITQIEFVYYQQNSLIRLLNRKNFEINNPSVFHNFPSIPRKINCCQLIFETDDSFFIMIAGEDTVIQILQYHRKFARFDVKQFLYGHISNVTSIRCWNDPTSQCVYVASVGGRSQLIIWRISSDPDDHNQLITQEKNINFNGYYNNQTDFEVAIRRSINNPSNIDRDSIDVRYLDVDINKVTMDGEKLQLRIIVACSDRTIRIFDYFEEIHSSSKSQLVLRIVLEAAQTCINRIRIISRIDVSKLVDDLGVHSSNDGLIHFWSIDNDYDETIDHQSSNPQRLKSIQSFRIHQTGINAIDLQINDRESIILASGADDNSIALSLFSIIDIGTNIDQTAKFHLILNKTIIDSNSHHCQITDVKFHQSILMTVSIDQQLICWQIESIDQLEIRRLFTRNLSIADISSMRLLETKHSRCLSDSLWLVCGEGYQFVAINHCSDQQTIREEKKFMKNSILETNTII</sequence>
<reference evidence="9" key="2">
    <citation type="submission" date="2020-01" db="EMBL/GenBank/DDBJ databases">
        <authorList>
            <person name="Korhonen P.K.K."/>
            <person name="Guangxu M.G."/>
            <person name="Wang T.W."/>
            <person name="Stroehlein A.J.S."/>
            <person name="Young N.D."/>
            <person name="Ang C.-S.A."/>
            <person name="Fernando D.W.F."/>
            <person name="Lu H.L."/>
            <person name="Taylor S.T."/>
            <person name="Ehtesham M.E.M."/>
            <person name="Najaraj S.H.N."/>
            <person name="Harsha G.H.G."/>
            <person name="Madugundu A.M."/>
            <person name="Renuse S.R."/>
            <person name="Holt D.H."/>
            <person name="Pandey A.P."/>
            <person name="Papenfuss A.P."/>
            <person name="Gasser R.B.G."/>
            <person name="Fischer K.F."/>
        </authorList>
    </citation>
    <scope>NUCLEOTIDE SEQUENCE</scope>
    <source>
        <strain evidence="9">SSS_KF_BRIS2020</strain>
    </source>
</reference>
<dbReference type="InterPro" id="IPR036322">
    <property type="entry name" value="WD40_repeat_dom_sf"/>
</dbReference>
<dbReference type="EnsemblMetazoa" id="SSS_1241s_mrna">
    <property type="protein sequence ID" value="KAF7491008.1"/>
    <property type="gene ID" value="SSS_1241"/>
</dbReference>
<keyword evidence="5" id="KW-0677">Repeat</keyword>
<dbReference type="Pfam" id="PF00400">
    <property type="entry name" value="WD40"/>
    <property type="match status" value="1"/>
</dbReference>
<organism evidence="9">
    <name type="scientific">Sarcoptes scabiei</name>
    <name type="common">Itch mite</name>
    <name type="synonym">Acarus scabiei</name>
    <dbReference type="NCBI Taxonomy" id="52283"/>
    <lineage>
        <taxon>Eukaryota</taxon>
        <taxon>Metazoa</taxon>
        <taxon>Ecdysozoa</taxon>
        <taxon>Arthropoda</taxon>
        <taxon>Chelicerata</taxon>
        <taxon>Arachnida</taxon>
        <taxon>Acari</taxon>
        <taxon>Acariformes</taxon>
        <taxon>Sarcoptiformes</taxon>
        <taxon>Astigmata</taxon>
        <taxon>Psoroptidia</taxon>
        <taxon>Sarcoptoidea</taxon>
        <taxon>Sarcoptidae</taxon>
        <taxon>Sarcoptinae</taxon>
        <taxon>Sarcoptes</taxon>
    </lineage>
</organism>
<proteinExistence type="inferred from homology"/>
<reference evidence="10" key="3">
    <citation type="submission" date="2022-06" db="UniProtKB">
        <authorList>
            <consortium name="EnsemblMetazoa"/>
        </authorList>
    </citation>
    <scope>IDENTIFICATION</scope>
</reference>
<evidence type="ECO:0000313" key="10">
    <source>
        <dbReference type="EnsemblMetazoa" id="KAF7491008.1"/>
    </source>
</evidence>
<dbReference type="GO" id="GO:0005737">
    <property type="term" value="C:cytoplasm"/>
    <property type="evidence" value="ECO:0007669"/>
    <property type="project" value="UniProtKB-SubCell"/>
</dbReference>
<protein>
    <recommendedName>
        <fullName evidence="7">tRNA (34-2'-O)-methyltransferase regulator WDR6</fullName>
    </recommendedName>
</protein>
<comment type="subcellular location">
    <subcellularLocation>
        <location evidence="1">Cytoplasm</location>
    </subcellularLocation>
</comment>
<feature type="repeat" description="WD" evidence="8">
    <location>
        <begin position="205"/>
        <end position="237"/>
    </location>
</feature>
<evidence type="ECO:0000256" key="8">
    <source>
        <dbReference type="PROSITE-ProRule" id="PRU00221"/>
    </source>
</evidence>
<evidence type="ECO:0000256" key="7">
    <source>
        <dbReference type="ARBA" id="ARBA00040154"/>
    </source>
</evidence>
<dbReference type="InterPro" id="IPR051973">
    <property type="entry name" value="tRNA_Anticodon_Mtase-Reg"/>
</dbReference>
<evidence type="ECO:0000256" key="3">
    <source>
        <dbReference type="ARBA" id="ARBA00022574"/>
    </source>
</evidence>
<gene>
    <name evidence="9" type="ORF">SSS_1241</name>
</gene>
<dbReference type="EMBL" id="WVUK01000062">
    <property type="protein sequence ID" value="KAF7491008.1"/>
    <property type="molecule type" value="Genomic_DNA"/>
</dbReference>
<dbReference type="PROSITE" id="PS50294">
    <property type="entry name" value="WD_REPEATS_REGION"/>
    <property type="match status" value="1"/>
</dbReference>
<evidence type="ECO:0000256" key="1">
    <source>
        <dbReference type="ARBA" id="ARBA00004496"/>
    </source>
</evidence>
<dbReference type="InterPro" id="IPR015943">
    <property type="entry name" value="WD40/YVTN_repeat-like_dom_sf"/>
</dbReference>
<keyword evidence="11" id="KW-1185">Reference proteome</keyword>
<dbReference type="PROSITE" id="PS50082">
    <property type="entry name" value="WD_REPEATS_2"/>
    <property type="match status" value="1"/>
</dbReference>
<accession>A0A834VEP8</accession>
<dbReference type="PANTHER" id="PTHR14344">
    <property type="entry name" value="WD REPEAT PROTEIN"/>
    <property type="match status" value="1"/>
</dbReference>
<name>A0A834VEP8_SARSC</name>
<dbReference type="AlphaFoldDB" id="A0A834VEP8"/>
<keyword evidence="4" id="KW-0819">tRNA processing</keyword>
<dbReference type="OrthoDB" id="5594999at2759"/>
<evidence type="ECO:0000313" key="11">
    <source>
        <dbReference type="Proteomes" id="UP000070412"/>
    </source>
</evidence>
<comment type="similarity">
    <text evidence="6">Belongs to the WD repeat WDR6 family.</text>
</comment>
<reference evidence="11" key="1">
    <citation type="journal article" date="2020" name="PLoS Negl. Trop. Dis.">
        <title>High-quality nuclear genome for Sarcoptes scabiei-A critical resource for a neglected parasite.</title>
        <authorList>
            <person name="Korhonen P.K."/>
            <person name="Gasser R.B."/>
            <person name="Ma G."/>
            <person name="Wang T."/>
            <person name="Stroehlein A.J."/>
            <person name="Young N.D."/>
            <person name="Ang C.S."/>
            <person name="Fernando D.D."/>
            <person name="Lu H.C."/>
            <person name="Taylor S."/>
            <person name="Reynolds S.L."/>
            <person name="Mofiz E."/>
            <person name="Najaraj S.H."/>
            <person name="Gowda H."/>
            <person name="Madugundu A."/>
            <person name="Renuse S."/>
            <person name="Holt D."/>
            <person name="Pandey A."/>
            <person name="Papenfuss A.T."/>
            <person name="Fischer K."/>
        </authorList>
    </citation>
    <scope>NUCLEOTIDE SEQUENCE [LARGE SCALE GENOMIC DNA]</scope>
</reference>
<dbReference type="Gene3D" id="2.130.10.10">
    <property type="entry name" value="YVTN repeat-like/Quinoprotein amine dehydrogenase"/>
    <property type="match status" value="4"/>
</dbReference>
<dbReference type="PANTHER" id="PTHR14344:SF3">
    <property type="entry name" value="WD REPEAT-CONTAINING PROTEIN 6"/>
    <property type="match status" value="1"/>
</dbReference>
<evidence type="ECO:0000256" key="2">
    <source>
        <dbReference type="ARBA" id="ARBA00022490"/>
    </source>
</evidence>
<dbReference type="Proteomes" id="UP000070412">
    <property type="component" value="Unassembled WGS sequence"/>
</dbReference>
<dbReference type="GO" id="GO:0030488">
    <property type="term" value="P:tRNA methylation"/>
    <property type="evidence" value="ECO:0007669"/>
    <property type="project" value="TreeGrafter"/>
</dbReference>
<evidence type="ECO:0000256" key="5">
    <source>
        <dbReference type="ARBA" id="ARBA00022737"/>
    </source>
</evidence>
<keyword evidence="3 8" id="KW-0853">WD repeat</keyword>
<evidence type="ECO:0000256" key="4">
    <source>
        <dbReference type="ARBA" id="ARBA00022694"/>
    </source>
</evidence>
<dbReference type="InterPro" id="IPR001680">
    <property type="entry name" value="WD40_rpt"/>
</dbReference>